<evidence type="ECO:0000313" key="4">
    <source>
        <dbReference type="Proteomes" id="UP000092666"/>
    </source>
</evidence>
<feature type="compositionally biased region" description="Polar residues" evidence="1">
    <location>
        <begin position="1587"/>
        <end position="1600"/>
    </location>
</feature>
<sequence>MPPLSKEELWSSGKDETVERFLQGIQENTPVGTPPVSQRDHSLTKELVFRELLQNADDAGAEHVQVKFYSKAGLGALDSGEGPSILPDVNKDMIHRYVVTNDGIPFRQQDWQRLKKIAEGNPDEEKIGAFGVGFYSLWSVCDDPFVESGDKWMGFYWKDGKDQLLARSGDLPPSASSSTAEPSLTGNPWTSFTMGLREPALLDGPLDLARFFVTSITFMRTVKKIDMLVDGVKVLEVEKSIKGKNSVMKKGLKNNSAGGMMTVMGVDATGMVITAKVMQWLSATGFIPPPLPAPIAHVGKATKGFASMLASSFFGRNTPSPAPVAPPPPPPPPEDPKKVSALSREIQIYQADIKVSVPTAFGRELERATKKSPPTRMPASLVYSRGEEPEGGQTKDDQSTAKDIGEVFGGLCPPIDSEKSARVFIGQPTSQTTGIGGHLAARFIPTVERESIDLVDRHVAQWNRELLWVGGYLSRLIYELEMQALQAAWLKTTVAHSADRERLLERGLHALRFFTFKPTTPSSAVGQEMESAFYACSTDNRSLPLASTGGILPISEVRLPSPDLHKFLPELPVITSSTIDQAPRSVARLQERQLLRAADFNDVIKQLNQRPLTEKETSDCLLWWQGVASDNNNSSHCARLLEAAIMVQDNAKILPLMTVQTYLKPHNASIPPDMPLPHHTIPHTITKDLKVNTIFTIFGWTELSILQYITFLVKPPMSNDSQASPETDIRVSPDFAEKVLGLLGRAWSNLAANQQTAVALELKDVPCIPTKAGFKKPGEAYFEKNLLFDDLPTIALPKGTAIKGGMEKMLLAIGVRKTVDLQLVFSRLVGGGSWTCQDLMKYLVSVRDSLSDEEMKRLRQTAAFPLEVQPGDDDTKSIKYVVRQKPHQLYEPVEAMRSLGLPLLDWGEGKWRSNSEEAKMLFSLGLRRFPPIDVLLGIAAGRPPTNEKALQYLLANVHNHYQLFRADAFSQVSFIPAKTAQGDHILAKPGEVFTNSACAILGFAVAQPIAALPENAAKLSISSDPPIDKLVRALLSSVTRDVDKARKIFEYMSSQLGYTTTSSIDPLRSAAFIPVKIANVVNLFRPNQVYFTSKESGDDLYKSAFTFIDMGDKANIFLRYCGVKSEPSVKDIARLLMNEPERMLQQAGSAERYLEQLRLLAANWSIFDNPTRSAMRSAPFLLASQRVPVKKQPKKLLWTGSSGEEEYEREWVLCKASDVSVVDHITMLQYFGQYILAAPEEHLLEEFYEALGAKPLSSFVRRQYITDGPSQTPSDHAKALRKHVLERLTIFLAEARRKQSDYTSDTLSKEGNFAISEVRELKVKYTYRNGRTEHNHYETLYATASKGRGSKAVILTVSTSAQMDDYDIASALCDILLKTPKADDALLLYSILSTPLMALKKRGFNVDRILNQQREERLRIQAEQKREKEKAANVTAPGPNTTDGMPGGLPGTIPGGMPGPSPYMDDDGSSQGSTSTTAVDQENRKANSSTLSLLDKLKRSRRDSKGLTNPSAGMGMGGEGLMNALKGGSWGGGMPAGSSTIRAPSQAGSGNKPPQAPNWSTQRPTSTASIRNTVQKALDASRPEKGTQINDSRQAVSDVSESQDEYCDTTAQADIVLAHVPSAARPGLNVWIPRDATNQADFLADKMETCQRFAIDILLPITRLFNLAPSVMNVFWDHEGPLIAFNRGGTIFCNARYFQAWHDAQCQSGNRNEAFISWFFSVAHELAHNLESGHNAAHEFYFSSIAEEYLLKLIALIASNGGGGSSGGGGGGGGSGMRPDLQNFLD</sequence>
<dbReference type="PANTHER" id="PTHR47839">
    <property type="entry name" value="DOMAIN PROTEIN, PUTATIVE (AFU_ORTHOLOGUE AFUA_6G04830)-RELATED"/>
    <property type="match status" value="1"/>
</dbReference>
<feature type="region of interest" description="Disordered" evidence="1">
    <location>
        <begin position="317"/>
        <end position="340"/>
    </location>
</feature>
<feature type="region of interest" description="Disordered" evidence="1">
    <location>
        <begin position="365"/>
        <end position="400"/>
    </location>
</feature>
<evidence type="ECO:0000313" key="3">
    <source>
        <dbReference type="EMBL" id="OCF36820.1"/>
    </source>
</evidence>
<feature type="compositionally biased region" description="Pro residues" evidence="1">
    <location>
        <begin position="320"/>
        <end position="333"/>
    </location>
</feature>
<dbReference type="NCBIfam" id="NF047352">
    <property type="entry name" value="P_loop_sacsin"/>
    <property type="match status" value="1"/>
</dbReference>
<dbReference type="OrthoDB" id="10031156at2759"/>
<dbReference type="Gene3D" id="3.30.565.10">
    <property type="entry name" value="Histidine kinase-like ATPase, C-terminal domain"/>
    <property type="match status" value="1"/>
</dbReference>
<name>A0A1B9H0P0_9TREE</name>
<reference evidence="3 4" key="1">
    <citation type="submission" date="2013-07" db="EMBL/GenBank/DDBJ databases">
        <title>The Genome Sequence of Cryptococcus heveanensis BCC8398.</title>
        <authorList>
            <consortium name="The Broad Institute Genome Sequencing Platform"/>
            <person name="Cuomo C."/>
            <person name="Litvintseva A."/>
            <person name="Chen Y."/>
            <person name="Heitman J."/>
            <person name="Sun S."/>
            <person name="Springer D."/>
            <person name="Dromer F."/>
            <person name="Young S.K."/>
            <person name="Zeng Q."/>
            <person name="Gargeya S."/>
            <person name="Fitzgerald M."/>
            <person name="Abouelleil A."/>
            <person name="Alvarado L."/>
            <person name="Berlin A.M."/>
            <person name="Chapman S.B."/>
            <person name="Dewar J."/>
            <person name="Goldberg J."/>
            <person name="Griggs A."/>
            <person name="Gujja S."/>
            <person name="Hansen M."/>
            <person name="Howarth C."/>
            <person name="Imamovic A."/>
            <person name="Larimer J."/>
            <person name="McCowan C."/>
            <person name="Murphy C."/>
            <person name="Pearson M."/>
            <person name="Priest M."/>
            <person name="Roberts A."/>
            <person name="Saif S."/>
            <person name="Shea T."/>
            <person name="Sykes S."/>
            <person name="Wortman J."/>
            <person name="Nusbaum C."/>
            <person name="Birren B."/>
        </authorList>
    </citation>
    <scope>NUCLEOTIDE SEQUENCE [LARGE SCALE GENOMIC DNA]</scope>
    <source>
        <strain evidence="3 4">BCC8398</strain>
    </source>
</reference>
<feature type="compositionally biased region" description="Polar residues" evidence="1">
    <location>
        <begin position="1540"/>
        <end position="1549"/>
    </location>
</feature>
<feature type="compositionally biased region" description="Polar residues" evidence="1">
    <location>
        <begin position="1557"/>
        <end position="1575"/>
    </location>
</feature>
<dbReference type="Proteomes" id="UP000092666">
    <property type="component" value="Unassembled WGS sequence"/>
</dbReference>
<protein>
    <recommendedName>
        <fullName evidence="2">Sacsin/Nov domain-containing protein</fullName>
    </recommendedName>
</protein>
<dbReference type="InterPro" id="IPR058210">
    <property type="entry name" value="SACS/Nov_dom"/>
</dbReference>
<feature type="domain" description="Sacsin/Nov" evidence="2">
    <location>
        <begin position="46"/>
        <end position="152"/>
    </location>
</feature>
<dbReference type="Pfam" id="PF12449">
    <property type="entry name" value="DUF3684"/>
    <property type="match status" value="1"/>
</dbReference>
<evidence type="ECO:0000259" key="2">
    <source>
        <dbReference type="Pfam" id="PF25794"/>
    </source>
</evidence>
<dbReference type="Pfam" id="PF25794">
    <property type="entry name" value="SACS"/>
    <property type="match status" value="1"/>
</dbReference>
<dbReference type="InterPro" id="IPR022155">
    <property type="entry name" value="DUF3684"/>
</dbReference>
<proteinExistence type="predicted"/>
<feature type="compositionally biased region" description="Basic and acidic residues" evidence="1">
    <location>
        <begin position="385"/>
        <end position="400"/>
    </location>
</feature>
<dbReference type="PANTHER" id="PTHR47839:SF1">
    <property type="entry name" value="DOMAIN PROTEIN, PUTATIVE (AFU_ORTHOLOGUE AFUA_6G04830)-RELATED"/>
    <property type="match status" value="1"/>
</dbReference>
<feature type="compositionally biased region" description="Gly residues" evidence="1">
    <location>
        <begin position="1445"/>
        <end position="1458"/>
    </location>
</feature>
<organism evidence="3 4">
    <name type="scientific">Kwoniella heveanensis BCC8398</name>
    <dbReference type="NCBI Taxonomy" id="1296120"/>
    <lineage>
        <taxon>Eukaryota</taxon>
        <taxon>Fungi</taxon>
        <taxon>Dikarya</taxon>
        <taxon>Basidiomycota</taxon>
        <taxon>Agaricomycotina</taxon>
        <taxon>Tremellomycetes</taxon>
        <taxon>Tremellales</taxon>
        <taxon>Cryptococcaceae</taxon>
        <taxon>Kwoniella</taxon>
    </lineage>
</organism>
<accession>A0A1B9H0P0</accession>
<dbReference type="STRING" id="1296120.A0A1B9H0P0"/>
<gene>
    <name evidence="3" type="ORF">I316_01416</name>
</gene>
<dbReference type="EMBL" id="KI669494">
    <property type="protein sequence ID" value="OCF36820.1"/>
    <property type="molecule type" value="Genomic_DNA"/>
</dbReference>
<feature type="region of interest" description="Disordered" evidence="1">
    <location>
        <begin position="1423"/>
        <end position="1604"/>
    </location>
</feature>
<evidence type="ECO:0000256" key="1">
    <source>
        <dbReference type="SAM" id="MobiDB-lite"/>
    </source>
</evidence>
<keyword evidence="4" id="KW-1185">Reference proteome</keyword>
<reference evidence="4" key="2">
    <citation type="submission" date="2013-12" db="EMBL/GenBank/DDBJ databases">
        <title>Evolution of pathogenesis and genome organization in the Tremellales.</title>
        <authorList>
            <person name="Cuomo C."/>
            <person name="Litvintseva A."/>
            <person name="Heitman J."/>
            <person name="Chen Y."/>
            <person name="Sun S."/>
            <person name="Springer D."/>
            <person name="Dromer F."/>
            <person name="Young S."/>
            <person name="Zeng Q."/>
            <person name="Chapman S."/>
            <person name="Gujja S."/>
            <person name="Saif S."/>
            <person name="Birren B."/>
        </authorList>
    </citation>
    <scope>NUCLEOTIDE SEQUENCE [LARGE SCALE GENOMIC DNA]</scope>
    <source>
        <strain evidence="4">BCC8398</strain>
    </source>
</reference>
<dbReference type="SUPFAM" id="SSF55874">
    <property type="entry name" value="ATPase domain of HSP90 chaperone/DNA topoisomerase II/histidine kinase"/>
    <property type="match status" value="1"/>
</dbReference>
<dbReference type="InterPro" id="IPR036890">
    <property type="entry name" value="HATPase_C_sf"/>
</dbReference>